<comment type="caution">
    <text evidence="3">The sequence shown here is derived from an EMBL/GenBank/DDBJ whole genome shotgun (WGS) entry which is preliminary data.</text>
</comment>
<keyword evidence="2" id="KW-0472">Membrane</keyword>
<dbReference type="InterPro" id="IPR007313">
    <property type="entry name" value="FxsA"/>
</dbReference>
<name>A0AB33Z0K2_9GAMM</name>
<evidence type="ECO:0000256" key="2">
    <source>
        <dbReference type="SAM" id="Phobius"/>
    </source>
</evidence>
<dbReference type="AlphaFoldDB" id="A0AB33Z0K2"/>
<organism evidence="3 4">
    <name type="scientific">Cycloclasticus pugetii</name>
    <dbReference type="NCBI Taxonomy" id="34068"/>
    <lineage>
        <taxon>Bacteria</taxon>
        <taxon>Pseudomonadati</taxon>
        <taxon>Pseudomonadota</taxon>
        <taxon>Gammaproteobacteria</taxon>
        <taxon>Thiotrichales</taxon>
        <taxon>Piscirickettsiaceae</taxon>
        <taxon>Cycloclasticus</taxon>
    </lineage>
</organism>
<dbReference type="Pfam" id="PF04186">
    <property type="entry name" value="FxsA"/>
    <property type="match status" value="1"/>
</dbReference>
<accession>A0AB33Z0K2</accession>
<proteinExistence type="predicted"/>
<keyword evidence="2" id="KW-0812">Transmembrane</keyword>
<dbReference type="Proteomes" id="UP000015462">
    <property type="component" value="Unassembled WGS sequence"/>
</dbReference>
<feature type="transmembrane region" description="Helical" evidence="2">
    <location>
        <begin position="78"/>
        <end position="103"/>
    </location>
</feature>
<protein>
    <submittedName>
        <fullName evidence="3">Biotin--acetyl-CoA-carboxylase ligase</fullName>
    </submittedName>
</protein>
<sequence length="167" mass="18229">MNPFSVFLLLLIVVPVVEIYFLIQVGGIIGAFPTVVLILLTAVLGAYLFRLQGLATLQRIQASLSRAEIPAVEMVEGAMLLVSGALLLTPGFLTDIIGFLCLVPSLRYRFARSILQSSLMGQASFQQDGPFQQGSREDALDGDIIEGEFKREDETDVTKKTTKPPKL</sequence>
<keyword evidence="4" id="KW-1185">Reference proteome</keyword>
<feature type="transmembrane region" description="Helical" evidence="2">
    <location>
        <begin position="30"/>
        <end position="49"/>
    </location>
</feature>
<feature type="region of interest" description="Disordered" evidence="1">
    <location>
        <begin position="143"/>
        <end position="167"/>
    </location>
</feature>
<dbReference type="NCBIfam" id="NF008528">
    <property type="entry name" value="PRK11463.1-2"/>
    <property type="match status" value="1"/>
</dbReference>
<feature type="transmembrane region" description="Helical" evidence="2">
    <location>
        <begin position="6"/>
        <end position="23"/>
    </location>
</feature>
<dbReference type="GO" id="GO:0016874">
    <property type="term" value="F:ligase activity"/>
    <property type="evidence" value="ECO:0007669"/>
    <property type="project" value="UniProtKB-KW"/>
</dbReference>
<feature type="compositionally biased region" description="Basic and acidic residues" evidence="1">
    <location>
        <begin position="147"/>
        <end position="159"/>
    </location>
</feature>
<evidence type="ECO:0000313" key="4">
    <source>
        <dbReference type="Proteomes" id="UP000015462"/>
    </source>
</evidence>
<evidence type="ECO:0000256" key="1">
    <source>
        <dbReference type="SAM" id="MobiDB-lite"/>
    </source>
</evidence>
<dbReference type="RefSeq" id="WP_015006652.1">
    <property type="nucleotide sequence ID" value="NZ_JBLHXE010000002.1"/>
</dbReference>
<evidence type="ECO:0000313" key="3">
    <source>
        <dbReference type="EMBL" id="EPD12751.1"/>
    </source>
</evidence>
<gene>
    <name evidence="3" type="ORF">L196_07776</name>
</gene>
<dbReference type="PANTHER" id="PTHR35335">
    <property type="entry name" value="UPF0716 PROTEIN FXSA"/>
    <property type="match status" value="1"/>
</dbReference>
<keyword evidence="3" id="KW-0436">Ligase</keyword>
<dbReference type="GO" id="GO:0016020">
    <property type="term" value="C:membrane"/>
    <property type="evidence" value="ECO:0007669"/>
    <property type="project" value="InterPro"/>
</dbReference>
<reference evidence="3 4" key="1">
    <citation type="journal article" date="2013" name="Genome Announc.">
        <title>Genome Sequence of the Pyrene- and Fluoranthene-Degrading Bacterium Cycloclasticus sp. Strain PY97M.</title>
        <authorList>
            <person name="Cui Z."/>
            <person name="Xu G."/>
            <person name="Li Q."/>
            <person name="Gao W."/>
            <person name="Zheng L."/>
        </authorList>
    </citation>
    <scope>NUCLEOTIDE SEQUENCE [LARGE SCALE GENOMIC DNA]</scope>
    <source>
        <strain evidence="3 4">PY97M</strain>
    </source>
</reference>
<dbReference type="EMBL" id="ASHL01000006">
    <property type="protein sequence ID" value="EPD12751.1"/>
    <property type="molecule type" value="Genomic_DNA"/>
</dbReference>
<keyword evidence="2" id="KW-1133">Transmembrane helix</keyword>
<dbReference type="PANTHER" id="PTHR35335:SF1">
    <property type="entry name" value="UPF0716 PROTEIN FXSA"/>
    <property type="match status" value="1"/>
</dbReference>